<evidence type="ECO:0000313" key="2">
    <source>
        <dbReference type="Proteomes" id="UP000473574"/>
    </source>
</evidence>
<proteinExistence type="predicted"/>
<sequence length="320" mass="35443">METTIEGTGKFTMSIPPEAHQIAQKFRASQSDIPKGKQVYLNTLAVYSVHKYLKILGIDTDLNVSDSWDPVVQSCLDTGALFIGEQYQLECRPVLPDTDCCYIPRDVWADRQGYVAVQLDASLKQATLLGFLQNVPDTSAEAIPLSDFQRLEDLMDVIQSEISETVAKATQLRQWFDLVAQEGWQMVESLLAPPQPVLNFRNEVVVEEPFGSMIPGEMTRGKLLDFGLPEVSNSLALLVGIAPAEKTSFNIRVKVLPLKSLSQLPTELNLSILDAAEEVVMQAQARETDTLELRFGGEVGDHFNIQLMLGGVSIIEEFVI</sequence>
<dbReference type="Proteomes" id="UP000473574">
    <property type="component" value="Unassembled WGS sequence"/>
</dbReference>
<evidence type="ECO:0000313" key="1">
    <source>
        <dbReference type="EMBL" id="NEZ64656.1"/>
    </source>
</evidence>
<dbReference type="Pfam" id="PF08852">
    <property type="entry name" value="DUF1822"/>
    <property type="match status" value="1"/>
</dbReference>
<dbReference type="EMBL" id="QZCE01000002">
    <property type="protein sequence ID" value="NEZ64656.1"/>
    <property type="molecule type" value="Genomic_DNA"/>
</dbReference>
<comment type="caution">
    <text evidence="1">The sequence shown here is derived from an EMBL/GenBank/DDBJ whole genome shotgun (WGS) entry which is preliminary data.</text>
</comment>
<reference evidence="1 2" key="1">
    <citation type="journal article" date="2020" name="Microb. Ecol.">
        <title>Ecogenomics of the Marine Benthic Filamentous Cyanobacterium Adonisia.</title>
        <authorList>
            <person name="Walter J.M."/>
            <person name="Coutinho F.H."/>
            <person name="Leomil L."/>
            <person name="Hargreaves P.I."/>
            <person name="Campeao M.E."/>
            <person name="Vieira V.V."/>
            <person name="Silva B.S."/>
            <person name="Fistarol G.O."/>
            <person name="Salomon P.S."/>
            <person name="Sawabe T."/>
            <person name="Mino S."/>
            <person name="Hosokawa M."/>
            <person name="Miyashita H."/>
            <person name="Maruyama F."/>
            <person name="van Verk M.C."/>
            <person name="Dutilh B.E."/>
            <person name="Thompson C.C."/>
            <person name="Thompson F.L."/>
        </authorList>
    </citation>
    <scope>NUCLEOTIDE SEQUENCE [LARGE SCALE GENOMIC DNA]</scope>
    <source>
        <strain evidence="1 2">CCMR0082</strain>
    </source>
</reference>
<organism evidence="1 2">
    <name type="scientific">Adonisia turfae CCMR0082</name>
    <dbReference type="NCBI Taxonomy" id="2304604"/>
    <lineage>
        <taxon>Bacteria</taxon>
        <taxon>Bacillati</taxon>
        <taxon>Cyanobacteriota</taxon>
        <taxon>Adonisia</taxon>
        <taxon>Adonisia turfae</taxon>
    </lineage>
</organism>
<accession>A0A6M0S8G8</accession>
<protein>
    <submittedName>
        <fullName evidence="1">DUF1822 family protein</fullName>
    </submittedName>
</protein>
<dbReference type="InterPro" id="IPR014951">
    <property type="entry name" value="DUF1822"/>
</dbReference>
<gene>
    <name evidence="1" type="ORF">D0962_17990</name>
</gene>
<dbReference type="RefSeq" id="WP_163665098.1">
    <property type="nucleotide sequence ID" value="NZ_QZCE01000002.1"/>
</dbReference>
<dbReference type="AlphaFoldDB" id="A0A6M0S8G8"/>
<name>A0A6M0S8G8_9CYAN</name>